<protein>
    <submittedName>
        <fullName evidence="1">Uncharacterized protein</fullName>
    </submittedName>
</protein>
<accession>A0A350P940</accession>
<dbReference type="AlphaFoldDB" id="A0A350P940"/>
<proteinExistence type="predicted"/>
<sequence>MFQMFRDRTLDPVSVRTLYNHVREGRYDSVSHPTFSQQVRIEVVKIIESTPVEPTMDRGKHVERGVPEGEPILLGDTKELYRGYNFPSDAELEKFLADPSPFSAVHLEGPLKGQSKNPDSLLTITETYLGLYVTLEKAKAEGYTKWSGTGSSALITFSWPVIRAMYVCGLLDFTTSNDVAYETEDFQDEEGMERVATEVADHLPESMPDEIYAAIVGPRADDLFEESRDELIDRVQDMPSSIIWAALYGRNREIALEDNLGWEVGFDWKSPFGDAVIVKIDARRGTGAAIART</sequence>
<reference evidence="1 2" key="1">
    <citation type="journal article" date="2018" name="Nat. Biotechnol.">
        <title>A standardized bacterial taxonomy based on genome phylogeny substantially revises the tree of life.</title>
        <authorList>
            <person name="Parks D.H."/>
            <person name="Chuvochina M."/>
            <person name="Waite D.W."/>
            <person name="Rinke C."/>
            <person name="Skarshewski A."/>
            <person name="Chaumeil P.A."/>
            <person name="Hugenholtz P."/>
        </authorList>
    </citation>
    <scope>NUCLEOTIDE SEQUENCE [LARGE SCALE GENOMIC DNA]</scope>
    <source>
        <strain evidence="1">UBA11978</strain>
    </source>
</reference>
<organism evidence="1 2">
    <name type="scientific">Alteromonas australica</name>
    <dbReference type="NCBI Taxonomy" id="589873"/>
    <lineage>
        <taxon>Bacteria</taxon>
        <taxon>Pseudomonadati</taxon>
        <taxon>Pseudomonadota</taxon>
        <taxon>Gammaproteobacteria</taxon>
        <taxon>Alteromonadales</taxon>
        <taxon>Alteromonadaceae</taxon>
        <taxon>Alteromonas/Salinimonas group</taxon>
        <taxon>Alteromonas</taxon>
    </lineage>
</organism>
<dbReference type="EMBL" id="DNAN01000665">
    <property type="protein sequence ID" value="HAW77807.1"/>
    <property type="molecule type" value="Genomic_DNA"/>
</dbReference>
<dbReference type="Proteomes" id="UP000263517">
    <property type="component" value="Unassembled WGS sequence"/>
</dbReference>
<comment type="caution">
    <text evidence="1">The sequence shown here is derived from an EMBL/GenBank/DDBJ whole genome shotgun (WGS) entry which is preliminary data.</text>
</comment>
<evidence type="ECO:0000313" key="2">
    <source>
        <dbReference type="Proteomes" id="UP000263517"/>
    </source>
</evidence>
<gene>
    <name evidence="1" type="ORF">DCW74_18990</name>
</gene>
<name>A0A350P940_9ALTE</name>
<evidence type="ECO:0000313" key="1">
    <source>
        <dbReference type="EMBL" id="HAW77807.1"/>
    </source>
</evidence>